<sequence length="75" mass="7691">MPDNVLPAPAVDLAALIPTQRVAEAEIAEPEIAPAPQNVETSGPERLALLWTLLGAVAGSAIVAVAFLVILTLLP</sequence>
<gene>
    <name evidence="2" type="ORF">EV378_5552</name>
</gene>
<comment type="caution">
    <text evidence="2">The sequence shown here is derived from an EMBL/GenBank/DDBJ whole genome shotgun (WGS) entry which is preliminary data.</text>
</comment>
<evidence type="ECO:0000256" key="1">
    <source>
        <dbReference type="SAM" id="Phobius"/>
    </source>
</evidence>
<keyword evidence="1" id="KW-1133">Transmembrane helix</keyword>
<feature type="transmembrane region" description="Helical" evidence="1">
    <location>
        <begin position="48"/>
        <end position="74"/>
    </location>
</feature>
<accession>A0A4R1HH69</accession>
<dbReference type="Proteomes" id="UP000295560">
    <property type="component" value="Unassembled WGS sequence"/>
</dbReference>
<keyword evidence="1" id="KW-0812">Transmembrane</keyword>
<reference evidence="2 3" key="1">
    <citation type="submission" date="2019-03" db="EMBL/GenBank/DDBJ databases">
        <title>Sequencing the genomes of 1000 actinobacteria strains.</title>
        <authorList>
            <person name="Klenk H.-P."/>
        </authorList>
    </citation>
    <scope>NUCLEOTIDE SEQUENCE [LARGE SCALE GENOMIC DNA]</scope>
    <source>
        <strain evidence="2 3">DSM 44969</strain>
    </source>
</reference>
<name>A0A4R1HH69_PSEEN</name>
<proteinExistence type="predicted"/>
<dbReference type="EMBL" id="SMFZ01000002">
    <property type="protein sequence ID" value="TCK21564.1"/>
    <property type="molecule type" value="Genomic_DNA"/>
</dbReference>
<evidence type="ECO:0000313" key="3">
    <source>
        <dbReference type="Proteomes" id="UP000295560"/>
    </source>
</evidence>
<evidence type="ECO:0000313" key="2">
    <source>
        <dbReference type="EMBL" id="TCK21564.1"/>
    </source>
</evidence>
<keyword evidence="3" id="KW-1185">Reference proteome</keyword>
<protein>
    <submittedName>
        <fullName evidence="2">Uncharacterized protein</fullName>
    </submittedName>
</protein>
<dbReference type="AlphaFoldDB" id="A0A4R1HH69"/>
<keyword evidence="1" id="KW-0472">Membrane</keyword>
<organism evidence="2 3">
    <name type="scientific">Pseudonocardia endophytica</name>
    <dbReference type="NCBI Taxonomy" id="401976"/>
    <lineage>
        <taxon>Bacteria</taxon>
        <taxon>Bacillati</taxon>
        <taxon>Actinomycetota</taxon>
        <taxon>Actinomycetes</taxon>
        <taxon>Pseudonocardiales</taxon>
        <taxon>Pseudonocardiaceae</taxon>
        <taxon>Pseudonocardia</taxon>
    </lineage>
</organism>